<dbReference type="GO" id="GO:0000976">
    <property type="term" value="F:transcription cis-regulatory region binding"/>
    <property type="evidence" value="ECO:0007669"/>
    <property type="project" value="TreeGrafter"/>
</dbReference>
<accession>A0A5K7ZBG4</accession>
<feature type="domain" description="HTH tetR-type" evidence="6">
    <location>
        <begin position="26"/>
        <end position="86"/>
    </location>
</feature>
<dbReference type="SUPFAM" id="SSF46689">
    <property type="entry name" value="Homeodomain-like"/>
    <property type="match status" value="1"/>
</dbReference>
<dbReference type="PANTHER" id="PTHR30055">
    <property type="entry name" value="HTH-TYPE TRANSCRIPTIONAL REGULATOR RUTR"/>
    <property type="match status" value="1"/>
</dbReference>
<dbReference type="SUPFAM" id="SSF48498">
    <property type="entry name" value="Tetracyclin repressor-like, C-terminal domain"/>
    <property type="match status" value="1"/>
</dbReference>
<protein>
    <submittedName>
        <fullName evidence="7">Transcriptional regulator</fullName>
    </submittedName>
</protein>
<dbReference type="FunFam" id="1.10.10.60:FF:000141">
    <property type="entry name" value="TetR family transcriptional regulator"/>
    <property type="match status" value="1"/>
</dbReference>
<name>A0A5K7ZBG4_9BACT</name>
<dbReference type="KEGG" id="dwd:DSCW_55570"/>
<evidence type="ECO:0000259" key="6">
    <source>
        <dbReference type="PROSITE" id="PS50977"/>
    </source>
</evidence>
<evidence type="ECO:0000256" key="4">
    <source>
        <dbReference type="PROSITE-ProRule" id="PRU00335"/>
    </source>
</evidence>
<dbReference type="InterPro" id="IPR009057">
    <property type="entry name" value="Homeodomain-like_sf"/>
</dbReference>
<dbReference type="RefSeq" id="WP_155306804.1">
    <property type="nucleotide sequence ID" value="NZ_AP021875.1"/>
</dbReference>
<keyword evidence="2 4" id="KW-0238">DNA-binding</keyword>
<dbReference type="InterPro" id="IPR001647">
    <property type="entry name" value="HTH_TetR"/>
</dbReference>
<dbReference type="InterPro" id="IPR050109">
    <property type="entry name" value="HTH-type_TetR-like_transc_reg"/>
</dbReference>
<evidence type="ECO:0000256" key="2">
    <source>
        <dbReference type="ARBA" id="ARBA00023125"/>
    </source>
</evidence>
<gene>
    <name evidence="7" type="primary">tetR</name>
    <name evidence="7" type="ORF">DSCW_55570</name>
</gene>
<dbReference type="Pfam" id="PF00440">
    <property type="entry name" value="TetR_N"/>
    <property type="match status" value="1"/>
</dbReference>
<proteinExistence type="predicted"/>
<dbReference type="PRINTS" id="PR00455">
    <property type="entry name" value="HTHTETR"/>
</dbReference>
<dbReference type="PROSITE" id="PS50977">
    <property type="entry name" value="HTH_TETR_2"/>
    <property type="match status" value="1"/>
</dbReference>
<dbReference type="AlphaFoldDB" id="A0A5K7ZBG4"/>
<dbReference type="Gene3D" id="1.10.357.10">
    <property type="entry name" value="Tetracycline Repressor, domain 2"/>
    <property type="match status" value="1"/>
</dbReference>
<keyword evidence="1" id="KW-0805">Transcription regulation</keyword>
<dbReference type="EMBL" id="AP021875">
    <property type="protein sequence ID" value="BBO78140.1"/>
    <property type="molecule type" value="Genomic_DNA"/>
</dbReference>
<dbReference type="OrthoDB" id="9808189at2"/>
<dbReference type="InterPro" id="IPR023772">
    <property type="entry name" value="DNA-bd_HTH_TetR-type_CS"/>
</dbReference>
<reference evidence="7 8" key="1">
    <citation type="submission" date="2019-11" db="EMBL/GenBank/DDBJ databases">
        <title>Comparative genomics of hydrocarbon-degrading Desulfosarcina strains.</title>
        <authorList>
            <person name="Watanabe M."/>
            <person name="Kojima H."/>
            <person name="Fukui M."/>
        </authorList>
    </citation>
    <scope>NUCLEOTIDE SEQUENCE [LARGE SCALE GENOMIC DNA]</scope>
    <source>
        <strain evidence="7 8">PP31</strain>
    </source>
</reference>
<dbReference type="InterPro" id="IPR036271">
    <property type="entry name" value="Tet_transcr_reg_TetR-rel_C_sf"/>
</dbReference>
<feature type="region of interest" description="Disordered" evidence="5">
    <location>
        <begin position="1"/>
        <end position="21"/>
    </location>
</feature>
<feature type="DNA-binding region" description="H-T-H motif" evidence="4">
    <location>
        <begin position="49"/>
        <end position="68"/>
    </location>
</feature>
<dbReference type="Proteomes" id="UP000427769">
    <property type="component" value="Chromosome"/>
</dbReference>
<sequence>MKAKKENQENGAPLSKSALRRQREREQRLETILGAAQTLFAGEGYHKASMEKIADSAEVSVGTLYFYFKNKEDLLVKLLSQIGFDLRNMLGAAFKSADISMEGIREAGRIFFAEFCPHYPESIAIFFRESVGQSELVEAHRKKIFDKLIDDVRQALIRVCDNQGARFQSDLSAEVMATSIMGMFERIAYQYLIWQDRSEDLAVIGQDAVDFIIGGIERLFR</sequence>
<evidence type="ECO:0000256" key="3">
    <source>
        <dbReference type="ARBA" id="ARBA00023163"/>
    </source>
</evidence>
<dbReference type="GO" id="GO:0003700">
    <property type="term" value="F:DNA-binding transcription factor activity"/>
    <property type="evidence" value="ECO:0007669"/>
    <property type="project" value="TreeGrafter"/>
</dbReference>
<evidence type="ECO:0000256" key="1">
    <source>
        <dbReference type="ARBA" id="ARBA00023015"/>
    </source>
</evidence>
<organism evidence="7 8">
    <name type="scientific">Desulfosarcina widdelii</name>
    <dbReference type="NCBI Taxonomy" id="947919"/>
    <lineage>
        <taxon>Bacteria</taxon>
        <taxon>Pseudomonadati</taxon>
        <taxon>Thermodesulfobacteriota</taxon>
        <taxon>Desulfobacteria</taxon>
        <taxon>Desulfobacterales</taxon>
        <taxon>Desulfosarcinaceae</taxon>
        <taxon>Desulfosarcina</taxon>
    </lineage>
</organism>
<keyword evidence="8" id="KW-1185">Reference proteome</keyword>
<evidence type="ECO:0000256" key="5">
    <source>
        <dbReference type="SAM" id="MobiDB-lite"/>
    </source>
</evidence>
<evidence type="ECO:0000313" key="7">
    <source>
        <dbReference type="EMBL" id="BBO78140.1"/>
    </source>
</evidence>
<keyword evidence="3" id="KW-0804">Transcription</keyword>
<evidence type="ECO:0000313" key="8">
    <source>
        <dbReference type="Proteomes" id="UP000427769"/>
    </source>
</evidence>
<dbReference type="PANTHER" id="PTHR30055:SF223">
    <property type="entry name" value="HTH-TYPE TRANSCRIPTIONAL REGULATOR UIDR"/>
    <property type="match status" value="1"/>
</dbReference>
<dbReference type="PROSITE" id="PS01081">
    <property type="entry name" value="HTH_TETR_1"/>
    <property type="match status" value="1"/>
</dbReference>